<dbReference type="AlphaFoldDB" id="A0A8S3UF80"/>
<name>A0A8S3UF80_MYTED</name>
<dbReference type="SUPFAM" id="SSF101898">
    <property type="entry name" value="NHL repeat"/>
    <property type="match status" value="1"/>
</dbReference>
<protein>
    <submittedName>
        <fullName evidence="2">Uncharacterized protein</fullName>
    </submittedName>
</protein>
<reference evidence="2" key="1">
    <citation type="submission" date="2021-03" db="EMBL/GenBank/DDBJ databases">
        <authorList>
            <person name="Bekaert M."/>
        </authorList>
    </citation>
    <scope>NUCLEOTIDE SEQUENCE</scope>
</reference>
<dbReference type="Proteomes" id="UP000683360">
    <property type="component" value="Unassembled WGS sequence"/>
</dbReference>
<dbReference type="OrthoDB" id="6068665at2759"/>
<accession>A0A8S3UF80</accession>
<keyword evidence="3" id="KW-1185">Reference proteome</keyword>
<gene>
    <name evidence="2" type="ORF">MEDL_53270</name>
</gene>
<evidence type="ECO:0000313" key="2">
    <source>
        <dbReference type="EMBL" id="CAG2241089.1"/>
    </source>
</evidence>
<keyword evidence="1" id="KW-0472">Membrane</keyword>
<dbReference type="EMBL" id="CAJPWZ010002579">
    <property type="protein sequence ID" value="CAG2241089.1"/>
    <property type="molecule type" value="Genomic_DNA"/>
</dbReference>
<evidence type="ECO:0000313" key="3">
    <source>
        <dbReference type="Proteomes" id="UP000683360"/>
    </source>
</evidence>
<sequence>MGYTSCFYVLIKISKFVYIYLVRSVKSITVIFIGTLSTFRRYKKTMSSKENLCEADFTAKQSKDLNEQDKTTKIEDKEDIKDEVFTEDMQNDEIITVSTETSSILQTPTAEADALQLTSSLGLSLKSDDTDFIEMRKDLKTDNDSEIECVASFRLDFSDVSRISCVSPTKAWISSSSKIRLVDIENGQVLRSYKSDVPVCFLNALNETSFLFSSGNEISKLSIANDNTSKLETFLDFSAGGKKSVQRRLDVFTLSPSGDLIVCITQKWTCACFSSIASLIERYDNEAKLVQSGKIQNKGKKLICDAYSLIVNSNGNICIAGEKAQQKGEYWVVVLDSNFHFRYFYDRNTTSQIHNPSSLATDLKNNVLIVNTFRDRTKRKVTVEMAKKKKELTYVAIIDENGIFRLHLPTDAFHSDGPVRFITIDNESKAWMITDAGQIIVATFKDLSKRVEPSHDEK</sequence>
<evidence type="ECO:0000256" key="1">
    <source>
        <dbReference type="SAM" id="Phobius"/>
    </source>
</evidence>
<organism evidence="2 3">
    <name type="scientific">Mytilus edulis</name>
    <name type="common">Blue mussel</name>
    <dbReference type="NCBI Taxonomy" id="6550"/>
    <lineage>
        <taxon>Eukaryota</taxon>
        <taxon>Metazoa</taxon>
        <taxon>Spiralia</taxon>
        <taxon>Lophotrochozoa</taxon>
        <taxon>Mollusca</taxon>
        <taxon>Bivalvia</taxon>
        <taxon>Autobranchia</taxon>
        <taxon>Pteriomorphia</taxon>
        <taxon>Mytilida</taxon>
        <taxon>Mytiloidea</taxon>
        <taxon>Mytilidae</taxon>
        <taxon>Mytilinae</taxon>
        <taxon>Mytilus</taxon>
    </lineage>
</organism>
<keyword evidence="1" id="KW-0812">Transmembrane</keyword>
<feature type="transmembrane region" description="Helical" evidence="1">
    <location>
        <begin position="17"/>
        <end position="39"/>
    </location>
</feature>
<proteinExistence type="predicted"/>
<keyword evidence="1" id="KW-1133">Transmembrane helix</keyword>
<comment type="caution">
    <text evidence="2">The sequence shown here is derived from an EMBL/GenBank/DDBJ whole genome shotgun (WGS) entry which is preliminary data.</text>
</comment>